<dbReference type="EMBL" id="VHJK01000001">
    <property type="protein sequence ID" value="TRD11073.1"/>
    <property type="molecule type" value="Genomic_DNA"/>
</dbReference>
<dbReference type="InterPro" id="IPR010930">
    <property type="entry name" value="Flg_bb/hook_C_dom"/>
</dbReference>
<keyword evidence="9" id="KW-0282">Flagellum</keyword>
<dbReference type="PANTHER" id="PTHR30033:SF2">
    <property type="entry name" value="FLAGELLAR HOOK PROTEIN"/>
    <property type="match status" value="1"/>
</dbReference>
<reference evidence="9 10" key="1">
    <citation type="submission" date="2019-06" db="EMBL/GenBank/DDBJ databases">
        <title>Erythrobacter insulae sp. nov., isolated from a tidal flat.</title>
        <authorList>
            <person name="Yoon J.-H."/>
        </authorList>
    </citation>
    <scope>NUCLEOTIDE SEQUENCE [LARGE SCALE GENOMIC DNA]</scope>
    <source>
        <strain evidence="9 10">JBTF-M21</strain>
    </source>
</reference>
<dbReference type="PANTHER" id="PTHR30033">
    <property type="entry name" value="FLAGELLAR HOOK-ASSOCIATED PROTEIN 1"/>
    <property type="match status" value="1"/>
</dbReference>
<comment type="caution">
    <text evidence="9">The sequence shown here is derived from an EMBL/GenBank/DDBJ whole genome shotgun (WGS) entry which is preliminary data.</text>
</comment>
<organism evidence="9 10">
    <name type="scientific">Erythrobacter insulae</name>
    <dbReference type="NCBI Taxonomy" id="2584124"/>
    <lineage>
        <taxon>Bacteria</taxon>
        <taxon>Pseudomonadati</taxon>
        <taxon>Pseudomonadota</taxon>
        <taxon>Alphaproteobacteria</taxon>
        <taxon>Sphingomonadales</taxon>
        <taxon>Erythrobacteraceae</taxon>
        <taxon>Erythrobacter/Porphyrobacter group</taxon>
        <taxon>Erythrobacter</taxon>
    </lineage>
</organism>
<dbReference type="Pfam" id="PF22638">
    <property type="entry name" value="FlgK_D1"/>
    <property type="match status" value="1"/>
</dbReference>
<dbReference type="Pfam" id="PF06429">
    <property type="entry name" value="Flg_bbr_C"/>
    <property type="match status" value="1"/>
</dbReference>
<dbReference type="InterPro" id="IPR002371">
    <property type="entry name" value="FlgK"/>
</dbReference>
<evidence type="ECO:0000256" key="4">
    <source>
        <dbReference type="ARBA" id="ARBA00016244"/>
    </source>
</evidence>
<dbReference type="GO" id="GO:0005576">
    <property type="term" value="C:extracellular region"/>
    <property type="evidence" value="ECO:0007669"/>
    <property type="project" value="UniProtKB-SubCell"/>
</dbReference>
<evidence type="ECO:0000256" key="3">
    <source>
        <dbReference type="ARBA" id="ARBA00009677"/>
    </source>
</evidence>
<gene>
    <name evidence="9" type="primary">flgK</name>
    <name evidence="9" type="ORF">FGU71_03870</name>
</gene>
<protein>
    <recommendedName>
        <fullName evidence="4">Flagellar hook-associated protein 1</fullName>
    </recommendedName>
</protein>
<evidence type="ECO:0000256" key="5">
    <source>
        <dbReference type="ARBA" id="ARBA00022525"/>
    </source>
</evidence>
<dbReference type="OrthoDB" id="7181295at2"/>
<dbReference type="GO" id="GO:0005198">
    <property type="term" value="F:structural molecule activity"/>
    <property type="evidence" value="ECO:0007669"/>
    <property type="project" value="InterPro"/>
</dbReference>
<sequence>MPTALISIGRSGAAAARASLELTAQNIANASNPDYARRSLSQSELVGSATIGLNSANAYGGVRIGSVARADSELVQLQFRRASADLARTGAEISGLKGAETALEQSRLFESLVDFEAALVRLESDPLDPVLRTSALETTRQLTNTFQLANGSLGDSRSLLQSEVAAGMEQAQSLADELARTNAELVSARDGTASKAALLDARDAQLRKLSEQFGIKVQFDEFGAAQVRLDAAPDIALVSGASAATLGFTTDAEGKTAFQADGQGFTPASGGLSGTQTALDQIAAMQSDLDAIAQQIITAGNAAQAAGSTAAGTGAPPLFTGNSAGNIEVALGSGAQFATAPAGAPAGSRDISNLRGLIAAVGSDQGPVATADTLLLGVSSRISGLDTRREGLAIIAQSAETALLTETGVDLDAEAAALVRLQQAFEANSRIIQVAADLFDTILGLR</sequence>
<evidence type="ECO:0000313" key="10">
    <source>
        <dbReference type="Proteomes" id="UP000316343"/>
    </source>
</evidence>
<dbReference type="RefSeq" id="WP_142787337.1">
    <property type="nucleotide sequence ID" value="NZ_VHJK01000001.1"/>
</dbReference>
<dbReference type="InterPro" id="IPR053927">
    <property type="entry name" value="FlgK_helical"/>
</dbReference>
<keyword evidence="5" id="KW-0964">Secreted</keyword>
<accession>A0A547PAA7</accession>
<name>A0A547PAA7_9SPHN</name>
<comment type="subcellular location">
    <subcellularLocation>
        <location evidence="1">Bacterial flagellum</location>
    </subcellularLocation>
    <subcellularLocation>
        <location evidence="2">Secreted</location>
    </subcellularLocation>
</comment>
<evidence type="ECO:0000313" key="9">
    <source>
        <dbReference type="EMBL" id="TRD11073.1"/>
    </source>
</evidence>
<dbReference type="NCBIfam" id="TIGR02492">
    <property type="entry name" value="flgK_ends"/>
    <property type="match status" value="1"/>
</dbReference>
<evidence type="ECO:0000256" key="2">
    <source>
        <dbReference type="ARBA" id="ARBA00004613"/>
    </source>
</evidence>
<dbReference type="AlphaFoldDB" id="A0A547PAA7"/>
<dbReference type="Proteomes" id="UP000316343">
    <property type="component" value="Unassembled WGS sequence"/>
</dbReference>
<keyword evidence="9" id="KW-0969">Cilium</keyword>
<dbReference type="SUPFAM" id="SSF64518">
    <property type="entry name" value="Phase 1 flagellin"/>
    <property type="match status" value="1"/>
</dbReference>
<feature type="domain" description="Flagellar basal-body/hook protein C-terminal" evidence="7">
    <location>
        <begin position="406"/>
        <end position="445"/>
    </location>
</feature>
<evidence type="ECO:0000259" key="8">
    <source>
        <dbReference type="Pfam" id="PF22638"/>
    </source>
</evidence>
<evidence type="ECO:0000259" key="7">
    <source>
        <dbReference type="Pfam" id="PF06429"/>
    </source>
</evidence>
<dbReference type="GO" id="GO:0044780">
    <property type="term" value="P:bacterial-type flagellum assembly"/>
    <property type="evidence" value="ECO:0007669"/>
    <property type="project" value="InterPro"/>
</dbReference>
<comment type="similarity">
    <text evidence="3">Belongs to the flagella basal body rod proteins family.</text>
</comment>
<evidence type="ECO:0000256" key="1">
    <source>
        <dbReference type="ARBA" id="ARBA00004365"/>
    </source>
</evidence>
<dbReference type="GO" id="GO:0009424">
    <property type="term" value="C:bacterial-type flagellum hook"/>
    <property type="evidence" value="ECO:0007669"/>
    <property type="project" value="InterPro"/>
</dbReference>
<feature type="domain" description="Flagellar hook-associated protein FlgK helical" evidence="8">
    <location>
        <begin position="105"/>
        <end position="316"/>
    </location>
</feature>
<keyword evidence="10" id="KW-1185">Reference proteome</keyword>
<keyword evidence="6" id="KW-0975">Bacterial flagellum</keyword>
<keyword evidence="9" id="KW-0966">Cell projection</keyword>
<evidence type="ECO:0000256" key="6">
    <source>
        <dbReference type="ARBA" id="ARBA00023143"/>
    </source>
</evidence>
<proteinExistence type="inferred from homology"/>